<evidence type="ECO:0000313" key="4">
    <source>
        <dbReference type="Proteomes" id="UP000736373"/>
    </source>
</evidence>
<protein>
    <submittedName>
        <fullName evidence="3">Two pore domain potassium channel family protein</fullName>
    </submittedName>
</protein>
<dbReference type="InterPro" id="IPR013099">
    <property type="entry name" value="K_chnl_dom"/>
</dbReference>
<keyword evidence="1" id="KW-0812">Transmembrane</keyword>
<reference evidence="3 4" key="1">
    <citation type="submission" date="2019-09" db="EMBL/GenBank/DDBJ databases">
        <title>Paraburkholderia podalyriae sp. nov., A South African Podalyria-associated rhizobium.</title>
        <authorList>
            <person name="Mavima L."/>
            <person name="Beukes C.W."/>
            <person name="Palmer M."/>
            <person name="De Meyer S.E."/>
            <person name="James E.K."/>
            <person name="Maluk M."/>
            <person name="Avontuur J.R."/>
            <person name="Chan W.Y."/>
            <person name="Venter S.N."/>
            <person name="Steenkamp E.T."/>
        </authorList>
    </citation>
    <scope>NUCLEOTIDE SEQUENCE [LARGE SCALE GENOMIC DNA]</scope>
    <source>
        <strain evidence="3 4">WC7.3b</strain>
    </source>
</reference>
<dbReference type="EMBL" id="VZQQ01000046">
    <property type="protein sequence ID" value="MBC8751108.1"/>
    <property type="molecule type" value="Genomic_DNA"/>
</dbReference>
<dbReference type="RefSeq" id="WP_187638039.1">
    <property type="nucleotide sequence ID" value="NZ_VZQQ01000046.1"/>
</dbReference>
<dbReference type="SUPFAM" id="SSF81324">
    <property type="entry name" value="Voltage-gated potassium channels"/>
    <property type="match status" value="1"/>
</dbReference>
<keyword evidence="3" id="KW-0813">Transport</keyword>
<dbReference type="Proteomes" id="UP000736373">
    <property type="component" value="Unassembled WGS sequence"/>
</dbReference>
<gene>
    <name evidence="3" type="ORF">F6X42_32450</name>
</gene>
<feature type="transmembrane region" description="Helical" evidence="1">
    <location>
        <begin position="144"/>
        <end position="164"/>
    </location>
</feature>
<keyword evidence="1" id="KW-1133">Transmembrane helix</keyword>
<evidence type="ECO:0000256" key="1">
    <source>
        <dbReference type="SAM" id="Phobius"/>
    </source>
</evidence>
<keyword evidence="3" id="KW-0406">Ion transport</keyword>
<feature type="transmembrane region" description="Helical" evidence="1">
    <location>
        <begin position="92"/>
        <end position="110"/>
    </location>
</feature>
<feature type="transmembrane region" description="Helical" evidence="1">
    <location>
        <begin position="199"/>
        <end position="224"/>
    </location>
</feature>
<proteinExistence type="predicted"/>
<sequence>MSDDFRIAGLGGIDPHDGPRAVRAWRWLQWVLLGFSLLAIPAFYFELAAHSTVLHQTGRALYACMSVGFSISLAWLARLSHKPRRFLVRNRYDVLIAVGAAASVISGVSAWSSFEWSMRILFVGVVAARIALSLQGFFSPNRLLLLPAMAAVLLASAGAGFYWLEPGAHTYAEGVWLAFESSATVDYGDMAPTTPASRVFAAFVVLLGYGLLSLLFASIAALFIEREERLLRREMHRDIKTLQAEIASLRTEVLRIGAHAHADDTAIARHRAAGTHDRTRRARVR</sequence>
<evidence type="ECO:0000259" key="2">
    <source>
        <dbReference type="Pfam" id="PF07885"/>
    </source>
</evidence>
<keyword evidence="3" id="KW-0407">Ion channel</keyword>
<keyword evidence="4" id="KW-1185">Reference proteome</keyword>
<feature type="transmembrane region" description="Helical" evidence="1">
    <location>
        <begin position="60"/>
        <end position="80"/>
    </location>
</feature>
<keyword evidence="1" id="KW-0472">Membrane</keyword>
<dbReference type="GO" id="GO:0034220">
    <property type="term" value="P:monoatomic ion transmembrane transport"/>
    <property type="evidence" value="ECO:0007669"/>
    <property type="project" value="UniProtKB-KW"/>
</dbReference>
<name>A0ABR7PXW5_9BURK</name>
<dbReference type="Pfam" id="PF07885">
    <property type="entry name" value="Ion_trans_2"/>
    <property type="match status" value="1"/>
</dbReference>
<comment type="caution">
    <text evidence="3">The sequence shown here is derived from an EMBL/GenBank/DDBJ whole genome shotgun (WGS) entry which is preliminary data.</text>
</comment>
<dbReference type="Gene3D" id="1.10.287.70">
    <property type="match status" value="1"/>
</dbReference>
<feature type="transmembrane region" description="Helical" evidence="1">
    <location>
        <begin position="27"/>
        <end position="45"/>
    </location>
</feature>
<organism evidence="3 4">
    <name type="scientific">Paraburkholderia podalyriae</name>
    <dbReference type="NCBI Taxonomy" id="1938811"/>
    <lineage>
        <taxon>Bacteria</taxon>
        <taxon>Pseudomonadati</taxon>
        <taxon>Pseudomonadota</taxon>
        <taxon>Betaproteobacteria</taxon>
        <taxon>Burkholderiales</taxon>
        <taxon>Burkholderiaceae</taxon>
        <taxon>Paraburkholderia</taxon>
    </lineage>
</organism>
<evidence type="ECO:0000313" key="3">
    <source>
        <dbReference type="EMBL" id="MBC8751108.1"/>
    </source>
</evidence>
<feature type="transmembrane region" description="Helical" evidence="1">
    <location>
        <begin position="116"/>
        <end position="132"/>
    </location>
</feature>
<accession>A0ABR7PXW5</accession>
<feature type="domain" description="Potassium channel" evidence="2">
    <location>
        <begin position="152"/>
        <end position="223"/>
    </location>
</feature>